<sequence>MKIILFDGECNVCNKSVQFIIRRDPDALFHFASLKSDIGQELLALNHLRHDIDSLVFIDENRAYTASSAVLHICKYLPAHWKVFYTFVIIPPVIRNTAYRLFAKHRHKIVRTDNTCMIITPEIKKRFLI</sequence>
<dbReference type="Pfam" id="PF04134">
    <property type="entry name" value="DCC1-like"/>
    <property type="match status" value="1"/>
</dbReference>
<gene>
    <name evidence="1" type="ORF">H9895_06855</name>
</gene>
<comment type="caution">
    <text evidence="1">The sequence shown here is derived from an EMBL/GenBank/DDBJ whole genome shotgun (WGS) entry which is preliminary data.</text>
</comment>
<proteinExistence type="predicted"/>
<reference evidence="1" key="2">
    <citation type="submission" date="2021-04" db="EMBL/GenBank/DDBJ databases">
        <authorList>
            <person name="Gilroy R."/>
        </authorList>
    </citation>
    <scope>NUCLEOTIDE SEQUENCE</scope>
    <source>
        <strain evidence="1">CHK169-2315</strain>
    </source>
</reference>
<dbReference type="PANTHER" id="PTHR33639">
    <property type="entry name" value="THIOL-DISULFIDE OXIDOREDUCTASE DCC"/>
    <property type="match status" value="1"/>
</dbReference>
<accession>A0A9D1PMM7</accession>
<evidence type="ECO:0000313" key="2">
    <source>
        <dbReference type="Proteomes" id="UP000823937"/>
    </source>
</evidence>
<dbReference type="InterPro" id="IPR052927">
    <property type="entry name" value="DCC_oxidoreductase"/>
</dbReference>
<name>A0A9D1PMM7_9BACI</name>
<dbReference type="Proteomes" id="UP000823937">
    <property type="component" value="Unassembled WGS sequence"/>
</dbReference>
<dbReference type="GO" id="GO:0015035">
    <property type="term" value="F:protein-disulfide reductase activity"/>
    <property type="evidence" value="ECO:0007669"/>
    <property type="project" value="InterPro"/>
</dbReference>
<dbReference type="InterPro" id="IPR007263">
    <property type="entry name" value="DCC1-like"/>
</dbReference>
<reference evidence="1" key="1">
    <citation type="journal article" date="2021" name="PeerJ">
        <title>Extensive microbial diversity within the chicken gut microbiome revealed by metagenomics and culture.</title>
        <authorList>
            <person name="Gilroy R."/>
            <person name="Ravi A."/>
            <person name="Getino M."/>
            <person name="Pursley I."/>
            <person name="Horton D.L."/>
            <person name="Alikhan N.F."/>
            <person name="Baker D."/>
            <person name="Gharbi K."/>
            <person name="Hall N."/>
            <person name="Watson M."/>
            <person name="Adriaenssens E.M."/>
            <person name="Foster-Nyarko E."/>
            <person name="Jarju S."/>
            <person name="Secka A."/>
            <person name="Antonio M."/>
            <person name="Oren A."/>
            <person name="Chaudhuri R.R."/>
            <person name="La Ragione R."/>
            <person name="Hildebrand F."/>
            <person name="Pallen M.J."/>
        </authorList>
    </citation>
    <scope>NUCLEOTIDE SEQUENCE</scope>
    <source>
        <strain evidence="1">CHK169-2315</strain>
    </source>
</reference>
<dbReference type="EMBL" id="DXHX01000108">
    <property type="protein sequence ID" value="HIV74777.1"/>
    <property type="molecule type" value="Genomic_DNA"/>
</dbReference>
<protein>
    <submittedName>
        <fullName evidence="1">DUF393 domain-containing protein</fullName>
    </submittedName>
</protein>
<evidence type="ECO:0000313" key="1">
    <source>
        <dbReference type="EMBL" id="HIV74777.1"/>
    </source>
</evidence>
<organism evidence="1 2">
    <name type="scientific">Candidatus Pseudogracilibacillus intestinigallinarum</name>
    <dbReference type="NCBI Taxonomy" id="2838742"/>
    <lineage>
        <taxon>Bacteria</taxon>
        <taxon>Bacillati</taxon>
        <taxon>Bacillota</taxon>
        <taxon>Bacilli</taxon>
        <taxon>Bacillales</taxon>
        <taxon>Bacillaceae</taxon>
        <taxon>Pseudogracilibacillus</taxon>
    </lineage>
</organism>
<dbReference type="AlphaFoldDB" id="A0A9D1PMM7"/>
<dbReference type="PANTHER" id="PTHR33639:SF2">
    <property type="entry name" value="DUF393 DOMAIN-CONTAINING PROTEIN"/>
    <property type="match status" value="1"/>
</dbReference>